<dbReference type="GO" id="GO:0005664">
    <property type="term" value="C:nuclear origin of replication recognition complex"/>
    <property type="evidence" value="ECO:0007669"/>
    <property type="project" value="TreeGrafter"/>
</dbReference>
<proteinExistence type="predicted"/>
<reference evidence="1" key="1">
    <citation type="journal article" date="2013" name="Genetics">
        <title>The draft genome and transcriptome of Panagrellus redivivus are shaped by the harsh demands of a free-living lifestyle.</title>
        <authorList>
            <person name="Srinivasan J."/>
            <person name="Dillman A.R."/>
            <person name="Macchietto M.G."/>
            <person name="Heikkinen L."/>
            <person name="Lakso M."/>
            <person name="Fracchia K.M."/>
            <person name="Antoshechkin I."/>
            <person name="Mortazavi A."/>
            <person name="Wong G."/>
            <person name="Sternberg P.W."/>
        </authorList>
    </citation>
    <scope>NUCLEOTIDE SEQUENCE [LARGE SCALE GENOMIC DNA]</scope>
    <source>
        <strain evidence="1">MT8872</strain>
    </source>
</reference>
<dbReference type="PANTHER" id="PTHR12087:SF0">
    <property type="entry name" value="ORIGIN RECOGNITION COMPLEX SUBUNIT 4"/>
    <property type="match status" value="1"/>
</dbReference>
<dbReference type="SUPFAM" id="SSF52540">
    <property type="entry name" value="P-loop containing nucleoside triphosphate hydrolases"/>
    <property type="match status" value="1"/>
</dbReference>
<protein>
    <submittedName>
        <fullName evidence="2">ORC4_C domain-containing protein</fullName>
    </submittedName>
</protein>
<sequence>MAKSALINAIEDSLIGLDNQLESLTNVFDRFVVSKEGCSCLLLGPPQSGKTAMINQVRQKVYPSSNVVIIDGFFCDDAAGTNLLGDDFENQKLIIVDNFEQFTQRNRQQLLYTIINKACASKCLVIFCSRDMTATDNVEKRVRSRMGNLKIFSTTDEVVEPIEALRALLLPKSWKCDNKDAKKAWESLIDDVTSRGVVIRDVERVVASSAGGGFSKLKRFASLFAEYYFETDIIPADADILRQLERIVPRNSNMVEYVEDLEVHEAFILELIRRLSKRSGNPHVPYLNVFQNFNLVFRAMHQPPRAKTLVYFYLDKLIQKGAIEVKPGSTKGQIDYRPVQNRIDGSVIEKAWLQRSRLSYLSDAFRNTANLQL</sequence>
<dbReference type="GO" id="GO:0003688">
    <property type="term" value="F:DNA replication origin binding"/>
    <property type="evidence" value="ECO:0007669"/>
    <property type="project" value="TreeGrafter"/>
</dbReference>
<evidence type="ECO:0000313" key="2">
    <source>
        <dbReference type="WBParaSite" id="Pan_g16130.t1"/>
    </source>
</evidence>
<keyword evidence="1" id="KW-1185">Reference proteome</keyword>
<reference evidence="2" key="2">
    <citation type="submission" date="2020-10" db="UniProtKB">
        <authorList>
            <consortium name="WormBaseParasite"/>
        </authorList>
    </citation>
    <scope>IDENTIFICATION</scope>
</reference>
<dbReference type="InterPro" id="IPR027417">
    <property type="entry name" value="P-loop_NTPase"/>
</dbReference>
<name>A0A7E4ZTE0_PANRE</name>
<dbReference type="GO" id="GO:0006270">
    <property type="term" value="P:DNA replication initiation"/>
    <property type="evidence" value="ECO:0007669"/>
    <property type="project" value="TreeGrafter"/>
</dbReference>
<accession>A0A7E4ZTE0</accession>
<dbReference type="WBParaSite" id="Pan_g16130.t1">
    <property type="protein sequence ID" value="Pan_g16130.t1"/>
    <property type="gene ID" value="Pan_g16130"/>
</dbReference>
<dbReference type="Gene3D" id="3.40.50.300">
    <property type="entry name" value="P-loop containing nucleotide triphosphate hydrolases"/>
    <property type="match status" value="2"/>
</dbReference>
<dbReference type="PANTHER" id="PTHR12087">
    <property type="entry name" value="ORIGIN RECOGNITION COMPLEX SUBUNIT 4"/>
    <property type="match status" value="1"/>
</dbReference>
<dbReference type="InterPro" id="IPR016527">
    <property type="entry name" value="ORC4"/>
</dbReference>
<dbReference type="AlphaFoldDB" id="A0A7E4ZTE0"/>
<evidence type="ECO:0000313" key="1">
    <source>
        <dbReference type="Proteomes" id="UP000492821"/>
    </source>
</evidence>
<dbReference type="Proteomes" id="UP000492821">
    <property type="component" value="Unassembled WGS sequence"/>
</dbReference>
<organism evidence="1 2">
    <name type="scientific">Panagrellus redivivus</name>
    <name type="common">Microworm</name>
    <dbReference type="NCBI Taxonomy" id="6233"/>
    <lineage>
        <taxon>Eukaryota</taxon>
        <taxon>Metazoa</taxon>
        <taxon>Ecdysozoa</taxon>
        <taxon>Nematoda</taxon>
        <taxon>Chromadorea</taxon>
        <taxon>Rhabditida</taxon>
        <taxon>Tylenchina</taxon>
        <taxon>Panagrolaimomorpha</taxon>
        <taxon>Panagrolaimoidea</taxon>
        <taxon>Panagrolaimidae</taxon>
        <taxon>Panagrellus</taxon>
    </lineage>
</organism>